<dbReference type="Proteomes" id="UP001233999">
    <property type="component" value="Unassembled WGS sequence"/>
</dbReference>
<dbReference type="PANTHER" id="PTHR28541:SF1">
    <property type="entry name" value="DDB1- AND CUL4-ASSOCIATED FACTOR 15"/>
    <property type="match status" value="1"/>
</dbReference>
<feature type="non-terminal residue" evidence="2">
    <location>
        <position position="1"/>
    </location>
</feature>
<feature type="domain" description="DDB1- and CUL4-associated factor 15 WD40 repeat-containing" evidence="1">
    <location>
        <begin position="14"/>
        <end position="218"/>
    </location>
</feature>
<dbReference type="CDD" id="cd20913">
    <property type="entry name" value="DCAF15-CTD"/>
    <property type="match status" value="1"/>
</dbReference>
<reference evidence="2" key="2">
    <citation type="submission" date="2023-05" db="EMBL/GenBank/DDBJ databases">
        <authorList>
            <person name="Fouks B."/>
        </authorList>
    </citation>
    <scope>NUCLEOTIDE SEQUENCE</scope>
    <source>
        <strain evidence="2">Stay&amp;Tobe</strain>
        <tissue evidence="2">Testes</tissue>
    </source>
</reference>
<comment type="caution">
    <text evidence="2">The sequence shown here is derived from an EMBL/GenBank/DDBJ whole genome shotgun (WGS) entry which is preliminary data.</text>
</comment>
<dbReference type="Pfam" id="PF14939">
    <property type="entry name" value="DCAF15_WD40"/>
    <property type="match status" value="1"/>
</dbReference>
<organism evidence="2 3">
    <name type="scientific">Diploptera punctata</name>
    <name type="common">Pacific beetle cockroach</name>
    <dbReference type="NCBI Taxonomy" id="6984"/>
    <lineage>
        <taxon>Eukaryota</taxon>
        <taxon>Metazoa</taxon>
        <taxon>Ecdysozoa</taxon>
        <taxon>Arthropoda</taxon>
        <taxon>Hexapoda</taxon>
        <taxon>Insecta</taxon>
        <taxon>Pterygota</taxon>
        <taxon>Neoptera</taxon>
        <taxon>Polyneoptera</taxon>
        <taxon>Dictyoptera</taxon>
        <taxon>Blattodea</taxon>
        <taxon>Blaberoidea</taxon>
        <taxon>Blaberidae</taxon>
        <taxon>Diplopterinae</taxon>
        <taxon>Diploptera</taxon>
    </lineage>
</organism>
<evidence type="ECO:0000259" key="1">
    <source>
        <dbReference type="Pfam" id="PF14939"/>
    </source>
</evidence>
<dbReference type="InterPro" id="IPR047319">
    <property type="entry name" value="DCAF15_C"/>
</dbReference>
<reference evidence="2" key="1">
    <citation type="journal article" date="2023" name="IScience">
        <title>Live-bearing cockroach genome reveals convergent evolutionary mechanisms linked to viviparity in insects and beyond.</title>
        <authorList>
            <person name="Fouks B."/>
            <person name="Harrison M.C."/>
            <person name="Mikhailova A.A."/>
            <person name="Marchal E."/>
            <person name="English S."/>
            <person name="Carruthers M."/>
            <person name="Jennings E.C."/>
            <person name="Chiamaka E.L."/>
            <person name="Frigard R.A."/>
            <person name="Pippel M."/>
            <person name="Attardo G.M."/>
            <person name="Benoit J.B."/>
            <person name="Bornberg-Bauer E."/>
            <person name="Tobe S.S."/>
        </authorList>
    </citation>
    <scope>NUCLEOTIDE SEQUENCE</scope>
    <source>
        <strain evidence="2">Stay&amp;Tobe</strain>
    </source>
</reference>
<dbReference type="InterPro" id="IPR038914">
    <property type="entry name" value="DCAF15"/>
</dbReference>
<sequence>ELRGNFTPHPHSSNLRLFCQIPSRCQIRLRNVLPESALDSNHVFLGLSRCGQFLLSYTYTTELDVMSLNEVYKYRLHWWAYVPNQKVRKVSEVMLFGNQSVHSILYIAVCQWPMDHSRLPGTWNTPPPERSFITITTVPSLNKCQDCLKVAASYEEEDLAASWDSCVRFSCLKHGLTVHTSFDVVSPFPKFEPSICMKRAGTVVFNTGNFLHVLKAELEHLCSGNANKTYYIENNRISIDDDFDEEFYGVDRERYENKELNITCGMNATTSEELFSVVTLMSPNPAIPATGLHNSGTNNIHNKIAEAEKAYEFTDDGLEPGCEKLSSFRRRRLADKKYEFCEEGEDAENIVPYRLTRRREMSPRLKSPPLYLPSSPLLILASDIHPITQMSNHIEADKVVLRPLNRNTAAVLLSPRDRENNGDWVKTSPPAVEHNTCDNSCAARCTVQLKRRYIEVDDELVSVITDIEDDDFSESTGYHCALPLEVHGAGYVQLQMISNSKAGKLMAPCVLVHQRSFDVEQFCHEIAERLCVEAGKKYWFCNDYDVEIIDVCPFSGDVIAVALMRIQATIKTKGLAKSQSLERQQYQGSCKFVWNVDTGHYAVVWTRPLHRVDPNDDMDPWNPARDIAVKLRENINHVPMCQTVKTISNELVLRGISLVKISDLDNLTELTL</sequence>
<protein>
    <recommendedName>
        <fullName evidence="1">DDB1- and CUL4-associated factor 15 WD40 repeat-containing domain-containing protein</fullName>
    </recommendedName>
</protein>
<dbReference type="AlphaFoldDB" id="A0AAD8A655"/>
<dbReference type="PANTHER" id="PTHR28541">
    <property type="entry name" value="DDB1- AND CUL4-ASSOCIATED FACTOR 15"/>
    <property type="match status" value="1"/>
</dbReference>
<name>A0AAD8A655_DIPPU</name>
<keyword evidence="3" id="KW-1185">Reference proteome</keyword>
<proteinExistence type="predicted"/>
<dbReference type="InterPro" id="IPR032734">
    <property type="entry name" value="DCAF15_WD40"/>
</dbReference>
<accession>A0AAD8A655</accession>
<dbReference type="GO" id="GO:0080008">
    <property type="term" value="C:Cul4-RING E3 ubiquitin ligase complex"/>
    <property type="evidence" value="ECO:0007669"/>
    <property type="project" value="TreeGrafter"/>
</dbReference>
<dbReference type="GO" id="GO:0016567">
    <property type="term" value="P:protein ubiquitination"/>
    <property type="evidence" value="ECO:0007669"/>
    <property type="project" value="InterPro"/>
</dbReference>
<gene>
    <name evidence="2" type="ORF">L9F63_015278</name>
</gene>
<evidence type="ECO:0000313" key="2">
    <source>
        <dbReference type="EMBL" id="KAJ9593181.1"/>
    </source>
</evidence>
<evidence type="ECO:0000313" key="3">
    <source>
        <dbReference type="Proteomes" id="UP001233999"/>
    </source>
</evidence>
<dbReference type="CDD" id="cd20917">
    <property type="entry name" value="DCAF15-NTD"/>
    <property type="match status" value="1"/>
</dbReference>
<dbReference type="EMBL" id="JASPKZ010003457">
    <property type="protein sequence ID" value="KAJ9593181.1"/>
    <property type="molecule type" value="Genomic_DNA"/>
</dbReference>